<reference evidence="1" key="1">
    <citation type="submission" date="2022-04" db="EMBL/GenBank/DDBJ databases">
        <title>Jade perch genome.</title>
        <authorList>
            <person name="Chao B."/>
        </authorList>
    </citation>
    <scope>NUCLEOTIDE SEQUENCE</scope>
    <source>
        <strain evidence="1">CB-2022</strain>
    </source>
</reference>
<comment type="caution">
    <text evidence="1">The sequence shown here is derived from an EMBL/GenBank/DDBJ whole genome shotgun (WGS) entry which is preliminary data.</text>
</comment>
<name>A0ACB8WMJ7_9TELE</name>
<proteinExistence type="predicted"/>
<accession>A0ACB8WMJ7</accession>
<feature type="non-terminal residue" evidence="1">
    <location>
        <position position="1"/>
    </location>
</feature>
<evidence type="ECO:0000313" key="1">
    <source>
        <dbReference type="EMBL" id="KAI3368527.1"/>
    </source>
</evidence>
<dbReference type="Proteomes" id="UP000831701">
    <property type="component" value="Chromosome 8"/>
</dbReference>
<keyword evidence="2" id="KW-1185">Reference proteome</keyword>
<gene>
    <name evidence="1" type="ORF">L3Q82_025539</name>
</gene>
<dbReference type="EMBL" id="CM041538">
    <property type="protein sequence ID" value="KAI3368527.1"/>
    <property type="molecule type" value="Genomic_DNA"/>
</dbReference>
<organism evidence="1 2">
    <name type="scientific">Scortum barcoo</name>
    <name type="common">barcoo grunter</name>
    <dbReference type="NCBI Taxonomy" id="214431"/>
    <lineage>
        <taxon>Eukaryota</taxon>
        <taxon>Metazoa</taxon>
        <taxon>Chordata</taxon>
        <taxon>Craniata</taxon>
        <taxon>Vertebrata</taxon>
        <taxon>Euteleostomi</taxon>
        <taxon>Actinopterygii</taxon>
        <taxon>Neopterygii</taxon>
        <taxon>Teleostei</taxon>
        <taxon>Neoteleostei</taxon>
        <taxon>Acanthomorphata</taxon>
        <taxon>Eupercaria</taxon>
        <taxon>Centrarchiformes</taxon>
        <taxon>Terapontoidei</taxon>
        <taxon>Terapontidae</taxon>
        <taxon>Scortum</taxon>
    </lineage>
</organism>
<sequence length="242" mass="27286">TSVAPHMDTLQFAYQPNISVDDALIYMLHRTYTHLDTPDASAAVCGSAELHFRYHPEQHRGTTGNSAGTVPLYTIYTVDFQHNTSNCFLQKFSDNTAVVGLIREDEEEEYKKTIKEFVNWSEHNHLILNTTKTKEVIVDFRKRRRRRDQPTPISIRGTEVEVVSSHRYLGVQLDEKLDWSKPHGVCVPQRAESTVLLEAAAVIQYLSPPAPECVSYGGRQCPVFCSGLLGRGPSHCRQEQAG</sequence>
<protein>
    <submittedName>
        <fullName evidence="1">Uncharacterized protein</fullName>
    </submittedName>
</protein>
<evidence type="ECO:0000313" key="2">
    <source>
        <dbReference type="Proteomes" id="UP000831701"/>
    </source>
</evidence>